<proteinExistence type="predicted"/>
<sequence>MVRPDFGTTVPASAGSGRQGQGERRCLSCGHPFASTGPANRICRKCKDRDMWKSGVRDFVADGTSWPEDSPWHIA</sequence>
<feature type="region of interest" description="Disordered" evidence="1">
    <location>
        <begin position="1"/>
        <end position="24"/>
    </location>
</feature>
<organism evidence="2 3">
    <name type="scientific">Skermanella cutis</name>
    <dbReference type="NCBI Taxonomy" id="2775420"/>
    <lineage>
        <taxon>Bacteria</taxon>
        <taxon>Pseudomonadati</taxon>
        <taxon>Pseudomonadota</taxon>
        <taxon>Alphaproteobacteria</taxon>
        <taxon>Rhodospirillales</taxon>
        <taxon>Azospirillaceae</taxon>
        <taxon>Skermanella</taxon>
    </lineage>
</organism>
<evidence type="ECO:0000256" key="1">
    <source>
        <dbReference type="SAM" id="MobiDB-lite"/>
    </source>
</evidence>
<accession>A0ABX7B6W9</accession>
<gene>
    <name evidence="2" type="ORF">IGS68_00975</name>
</gene>
<keyword evidence="3" id="KW-1185">Reference proteome</keyword>
<protein>
    <submittedName>
        <fullName evidence="2">Uncharacterized protein</fullName>
    </submittedName>
</protein>
<evidence type="ECO:0000313" key="2">
    <source>
        <dbReference type="EMBL" id="QQP89884.1"/>
    </source>
</evidence>
<dbReference type="EMBL" id="CP067420">
    <property type="protein sequence ID" value="QQP89884.1"/>
    <property type="molecule type" value="Genomic_DNA"/>
</dbReference>
<name>A0ABX7B6W9_9PROT</name>
<evidence type="ECO:0000313" key="3">
    <source>
        <dbReference type="Proteomes" id="UP000595197"/>
    </source>
</evidence>
<dbReference type="RefSeq" id="WP_201076653.1">
    <property type="nucleotide sequence ID" value="NZ_CP067420.1"/>
</dbReference>
<dbReference type="Proteomes" id="UP000595197">
    <property type="component" value="Chromosome"/>
</dbReference>
<reference evidence="2" key="1">
    <citation type="submission" date="2021-02" db="EMBL/GenBank/DDBJ databases">
        <title>Skermanella TT6 skin isolate.</title>
        <authorList>
            <person name="Lee K."/>
            <person name="Ganzorig M."/>
        </authorList>
    </citation>
    <scope>NUCLEOTIDE SEQUENCE</scope>
    <source>
        <strain evidence="2">TT6</strain>
    </source>
</reference>